<evidence type="ECO:0000313" key="2">
    <source>
        <dbReference type="Proteomes" id="UP001165393"/>
    </source>
</evidence>
<dbReference type="EMBL" id="JAMQGP010000002">
    <property type="protein sequence ID" value="MCM2679090.1"/>
    <property type="molecule type" value="Genomic_DNA"/>
</dbReference>
<evidence type="ECO:0008006" key="3">
    <source>
        <dbReference type="Google" id="ProtNLM"/>
    </source>
</evidence>
<accession>A0AA42B6U9</accession>
<evidence type="ECO:0000313" key="1">
    <source>
        <dbReference type="EMBL" id="MCM2679090.1"/>
    </source>
</evidence>
<name>A0AA42B6U9_9GAMM</name>
<dbReference type="Pfam" id="PF07295">
    <property type="entry name" value="DUF1451"/>
    <property type="match status" value="1"/>
</dbReference>
<organism evidence="1 2">
    <name type="scientific">Echinimonas agarilytica</name>
    <dbReference type="NCBI Taxonomy" id="1215918"/>
    <lineage>
        <taxon>Bacteria</taxon>
        <taxon>Pseudomonadati</taxon>
        <taxon>Pseudomonadota</taxon>
        <taxon>Gammaproteobacteria</taxon>
        <taxon>Alteromonadales</taxon>
        <taxon>Echinimonadaceae</taxon>
        <taxon>Echinimonas</taxon>
    </lineage>
</organism>
<keyword evidence="2" id="KW-1185">Reference proteome</keyword>
<dbReference type="RefSeq" id="WP_251260455.1">
    <property type="nucleotide sequence ID" value="NZ_JAMQGP010000002.1"/>
</dbReference>
<comment type="caution">
    <text evidence="1">The sequence shown here is derived from an EMBL/GenBank/DDBJ whole genome shotgun (WGS) entry which is preliminary data.</text>
</comment>
<gene>
    <name evidence="1" type="ORF">NAF29_05275</name>
</gene>
<dbReference type="InterPro" id="IPR009912">
    <property type="entry name" value="DUF1451"/>
</dbReference>
<dbReference type="Proteomes" id="UP001165393">
    <property type="component" value="Unassembled WGS sequence"/>
</dbReference>
<reference evidence="1 2" key="1">
    <citation type="journal article" date="2013" name="Antonie Van Leeuwenhoek">
        <title>Echinimonas agarilytica gen. nov., sp. nov., a new gammaproteobacterium isolated from the sea urchin Strongylocentrotus intermedius.</title>
        <authorList>
            <person name="Nedashkovskaya O.I."/>
            <person name="Stenkova A.M."/>
            <person name="Zhukova N.V."/>
            <person name="Van Trappen S."/>
            <person name="Lee J.S."/>
            <person name="Kim S.B."/>
        </authorList>
    </citation>
    <scope>NUCLEOTIDE SEQUENCE [LARGE SCALE GENOMIC DNA]</scope>
    <source>
        <strain evidence="1 2">KMM 6351</strain>
    </source>
</reference>
<sequence length="165" mass="18589">MSDKQASNYQALLEKIVVKVQEESHLTEEALETWLARTNEYLGAAGDLTRDELELIRAYLKRDLQAFADSMDPNSDTHPPSVWLSGIAGTVWHALAEITDKTQVEWRELSDNLAHDGIYQTNEWVALGVIKCADCGHVEEIYHATRLGACIRCGGRKFSREQFVP</sequence>
<protein>
    <recommendedName>
        <fullName evidence="3">Zinc-ribbon containing domain-containing protein</fullName>
    </recommendedName>
</protein>
<proteinExistence type="predicted"/>
<dbReference type="AlphaFoldDB" id="A0AA42B6U9"/>